<dbReference type="AlphaFoldDB" id="A0A2P5CDY4"/>
<dbReference type="OrthoDB" id="1742531at2759"/>
<evidence type="ECO:0000259" key="1">
    <source>
        <dbReference type="Pfam" id="PF22936"/>
    </source>
</evidence>
<gene>
    <name evidence="2" type="ORF">PanWU01x14_160150</name>
</gene>
<keyword evidence="3" id="KW-1185">Reference proteome</keyword>
<sequence length="177" mass="20126">MCSIRDWFVDYQSIDRSFVFLGNNMSCKVSGIGTIRIKMYDDVVRTLIDIRHVPDLRKSLISLGTLDSQGYKYLAECGVLSISKEAYVVIKRKLHNGLYFLQGSIVVGATMASSCFVPDFDTMSLLDSQKIREFDFYNYCVYGTRYLVKFGSAVCRIKDIMDYIHLEFSGPSPNLSV</sequence>
<dbReference type="Pfam" id="PF22936">
    <property type="entry name" value="Pol_BBD"/>
    <property type="match status" value="1"/>
</dbReference>
<evidence type="ECO:0000313" key="2">
    <source>
        <dbReference type="EMBL" id="PON59266.1"/>
    </source>
</evidence>
<dbReference type="InterPro" id="IPR054722">
    <property type="entry name" value="PolX-like_BBD"/>
</dbReference>
<dbReference type="EMBL" id="JXTB01000141">
    <property type="protein sequence ID" value="PON59266.1"/>
    <property type="molecule type" value="Genomic_DNA"/>
</dbReference>
<proteinExistence type="predicted"/>
<organism evidence="2 3">
    <name type="scientific">Parasponia andersonii</name>
    <name type="common">Sponia andersonii</name>
    <dbReference type="NCBI Taxonomy" id="3476"/>
    <lineage>
        <taxon>Eukaryota</taxon>
        <taxon>Viridiplantae</taxon>
        <taxon>Streptophyta</taxon>
        <taxon>Embryophyta</taxon>
        <taxon>Tracheophyta</taxon>
        <taxon>Spermatophyta</taxon>
        <taxon>Magnoliopsida</taxon>
        <taxon>eudicotyledons</taxon>
        <taxon>Gunneridae</taxon>
        <taxon>Pentapetalae</taxon>
        <taxon>rosids</taxon>
        <taxon>fabids</taxon>
        <taxon>Rosales</taxon>
        <taxon>Cannabaceae</taxon>
        <taxon>Parasponia</taxon>
    </lineage>
</organism>
<reference evidence="3" key="1">
    <citation type="submission" date="2016-06" db="EMBL/GenBank/DDBJ databases">
        <title>Parallel loss of symbiosis genes in relatives of nitrogen-fixing non-legume Parasponia.</title>
        <authorList>
            <person name="Van Velzen R."/>
            <person name="Holmer R."/>
            <person name="Bu F."/>
            <person name="Rutten L."/>
            <person name="Van Zeijl A."/>
            <person name="Liu W."/>
            <person name="Santuari L."/>
            <person name="Cao Q."/>
            <person name="Sharma T."/>
            <person name="Shen D."/>
            <person name="Roswanjaya Y."/>
            <person name="Wardhani T."/>
            <person name="Kalhor M.S."/>
            <person name="Jansen J."/>
            <person name="Van den Hoogen J."/>
            <person name="Gungor B."/>
            <person name="Hartog M."/>
            <person name="Hontelez J."/>
            <person name="Verver J."/>
            <person name="Yang W.-C."/>
            <person name="Schijlen E."/>
            <person name="Repin R."/>
            <person name="Schilthuizen M."/>
            <person name="Schranz E."/>
            <person name="Heidstra R."/>
            <person name="Miyata K."/>
            <person name="Fedorova E."/>
            <person name="Kohlen W."/>
            <person name="Bisseling T."/>
            <person name="Smit S."/>
            <person name="Geurts R."/>
        </authorList>
    </citation>
    <scope>NUCLEOTIDE SEQUENCE [LARGE SCALE GENOMIC DNA]</scope>
    <source>
        <strain evidence="3">cv. WU1-14</strain>
    </source>
</reference>
<name>A0A2P5CDY4_PARAD</name>
<evidence type="ECO:0000313" key="3">
    <source>
        <dbReference type="Proteomes" id="UP000237105"/>
    </source>
</evidence>
<dbReference type="STRING" id="3476.A0A2P5CDY4"/>
<feature type="domain" description="Retrovirus-related Pol polyprotein from transposon TNT 1-94-like beta-barrel" evidence="1">
    <location>
        <begin position="1"/>
        <end position="71"/>
    </location>
</feature>
<dbReference type="PANTHER" id="PTHR47592:SF27">
    <property type="entry name" value="OS08G0421700 PROTEIN"/>
    <property type="match status" value="1"/>
</dbReference>
<protein>
    <recommendedName>
        <fullName evidence="1">Retrovirus-related Pol polyprotein from transposon TNT 1-94-like beta-barrel domain-containing protein</fullName>
    </recommendedName>
</protein>
<feature type="non-terminal residue" evidence="2">
    <location>
        <position position="177"/>
    </location>
</feature>
<comment type="caution">
    <text evidence="2">The sequence shown here is derived from an EMBL/GenBank/DDBJ whole genome shotgun (WGS) entry which is preliminary data.</text>
</comment>
<dbReference type="Proteomes" id="UP000237105">
    <property type="component" value="Unassembled WGS sequence"/>
</dbReference>
<accession>A0A2P5CDY4</accession>
<dbReference type="PANTHER" id="PTHR47592">
    <property type="entry name" value="PBF68 PROTEIN"/>
    <property type="match status" value="1"/>
</dbReference>